<reference evidence="1" key="1">
    <citation type="journal article" date="2021" name="Proc. Natl. Acad. Sci. U.S.A.">
        <title>A Catalog of Tens of Thousands of Viruses from Human Metagenomes Reveals Hidden Associations with Chronic Diseases.</title>
        <authorList>
            <person name="Tisza M.J."/>
            <person name="Buck C.B."/>
        </authorList>
    </citation>
    <scope>NUCLEOTIDE SEQUENCE</scope>
    <source>
        <strain evidence="1">CtQqU1</strain>
    </source>
</reference>
<proteinExistence type="predicted"/>
<name>A0A8S5Q4I4_9CAUD</name>
<organism evidence="1">
    <name type="scientific">Siphoviridae sp. ctQqU1</name>
    <dbReference type="NCBI Taxonomy" id="2825496"/>
    <lineage>
        <taxon>Viruses</taxon>
        <taxon>Duplodnaviria</taxon>
        <taxon>Heunggongvirae</taxon>
        <taxon>Uroviricota</taxon>
        <taxon>Caudoviricetes</taxon>
    </lineage>
</organism>
<evidence type="ECO:0000313" key="1">
    <source>
        <dbReference type="EMBL" id="DAE13721.1"/>
    </source>
</evidence>
<accession>A0A8S5Q4I4</accession>
<dbReference type="EMBL" id="BK015568">
    <property type="protein sequence ID" value="DAE13721.1"/>
    <property type="molecule type" value="Genomic_DNA"/>
</dbReference>
<protein>
    <submittedName>
        <fullName evidence="1">Uncharacterized protein</fullName>
    </submittedName>
</protein>
<sequence>MKKFVVLFEGWNDKHDRECMRYVVDADDGFESILSVEERAEKMARSKHPNLKNFKTLYIKELLNR</sequence>